<evidence type="ECO:0000313" key="2">
    <source>
        <dbReference type="Proteomes" id="UP001205531"/>
    </source>
</evidence>
<dbReference type="RefSeq" id="WP_254951614.1">
    <property type="nucleotide sequence ID" value="NZ_JANDWY010000010.1"/>
</dbReference>
<reference evidence="1" key="1">
    <citation type="submission" date="2022-07" db="EMBL/GenBank/DDBJ databases">
        <title>Prevotella copri.</title>
        <authorList>
            <person name="Yang C."/>
        </authorList>
    </citation>
    <scope>NUCLEOTIDE SEQUENCE</scope>
    <source>
        <strain evidence="1">HF2107</strain>
    </source>
</reference>
<dbReference type="Proteomes" id="UP001205531">
    <property type="component" value="Unassembled WGS sequence"/>
</dbReference>
<sequence length="80" mass="9203">MDFIIENVQFKQDTSSTVKVVGYHNGEKVLVNNCHLGIPPFYDMRSPCLFGNLVSVGDIYYYRAAFVTYLGGDWYKVRIK</sequence>
<gene>
    <name evidence="1" type="ORF">NNC64_06090</name>
</gene>
<dbReference type="AlphaFoldDB" id="A0AAW5IL44"/>
<proteinExistence type="predicted"/>
<organism evidence="1 2">
    <name type="scientific">Segatella copri</name>
    <dbReference type="NCBI Taxonomy" id="165179"/>
    <lineage>
        <taxon>Bacteria</taxon>
        <taxon>Pseudomonadati</taxon>
        <taxon>Bacteroidota</taxon>
        <taxon>Bacteroidia</taxon>
        <taxon>Bacteroidales</taxon>
        <taxon>Prevotellaceae</taxon>
        <taxon>Segatella</taxon>
    </lineage>
</organism>
<dbReference type="EMBL" id="JANDWZ010000009">
    <property type="protein sequence ID" value="MCP9564140.1"/>
    <property type="molecule type" value="Genomic_DNA"/>
</dbReference>
<protein>
    <submittedName>
        <fullName evidence="1">Uncharacterized protein</fullName>
    </submittedName>
</protein>
<name>A0AAW5IL44_9BACT</name>
<accession>A0AAW5IL44</accession>
<evidence type="ECO:0000313" key="1">
    <source>
        <dbReference type="EMBL" id="MCP9564140.1"/>
    </source>
</evidence>
<comment type="caution">
    <text evidence="1">The sequence shown here is derived from an EMBL/GenBank/DDBJ whole genome shotgun (WGS) entry which is preliminary data.</text>
</comment>